<protein>
    <recommendedName>
        <fullName evidence="4">GAF domain-containing protein</fullName>
    </recommendedName>
</protein>
<keyword evidence="3" id="KW-0067">ATP-binding</keyword>
<dbReference type="GO" id="GO:0005524">
    <property type="term" value="F:ATP binding"/>
    <property type="evidence" value="ECO:0007669"/>
    <property type="project" value="UniProtKB-KW"/>
</dbReference>
<feature type="non-terminal residue" evidence="5">
    <location>
        <position position="516"/>
    </location>
</feature>
<dbReference type="Gene3D" id="3.30.450.40">
    <property type="match status" value="1"/>
</dbReference>
<organism evidence="5 6">
    <name type="scientific">Candidatus Entotheonella gemina</name>
    <dbReference type="NCBI Taxonomy" id="1429439"/>
    <lineage>
        <taxon>Bacteria</taxon>
        <taxon>Pseudomonadati</taxon>
        <taxon>Nitrospinota/Tectimicrobiota group</taxon>
        <taxon>Candidatus Tectimicrobiota</taxon>
        <taxon>Candidatus Entotheonellia</taxon>
        <taxon>Candidatus Entotheonellales</taxon>
        <taxon>Candidatus Entotheonellaceae</taxon>
        <taxon>Candidatus Entotheonella</taxon>
    </lineage>
</organism>
<dbReference type="SMART" id="SM00065">
    <property type="entry name" value="GAF"/>
    <property type="match status" value="1"/>
</dbReference>
<dbReference type="Pfam" id="PF05157">
    <property type="entry name" value="MshEN"/>
    <property type="match status" value="1"/>
</dbReference>
<keyword evidence="6" id="KW-1185">Reference proteome</keyword>
<evidence type="ECO:0000313" key="6">
    <source>
        <dbReference type="Proteomes" id="UP000019140"/>
    </source>
</evidence>
<dbReference type="PANTHER" id="PTHR30258">
    <property type="entry name" value="TYPE II SECRETION SYSTEM PROTEIN GSPE-RELATED"/>
    <property type="match status" value="1"/>
</dbReference>
<dbReference type="InterPro" id="IPR007831">
    <property type="entry name" value="T2SS_GspE_N"/>
</dbReference>
<proteinExistence type="inferred from homology"/>
<dbReference type="InterPro" id="IPR037257">
    <property type="entry name" value="T2SS_E_N_sf"/>
</dbReference>
<dbReference type="GO" id="GO:0016887">
    <property type="term" value="F:ATP hydrolysis activity"/>
    <property type="evidence" value="ECO:0007669"/>
    <property type="project" value="TreeGrafter"/>
</dbReference>
<dbReference type="InterPro" id="IPR029016">
    <property type="entry name" value="GAF-like_dom_sf"/>
</dbReference>
<dbReference type="Gene3D" id="3.30.450.90">
    <property type="match status" value="1"/>
</dbReference>
<dbReference type="SUPFAM" id="SSF160246">
    <property type="entry name" value="EspE N-terminal domain-like"/>
    <property type="match status" value="1"/>
</dbReference>
<dbReference type="Pfam" id="PF01590">
    <property type="entry name" value="GAF"/>
    <property type="match status" value="1"/>
</dbReference>
<evidence type="ECO:0000313" key="5">
    <source>
        <dbReference type="EMBL" id="ETX07855.1"/>
    </source>
</evidence>
<gene>
    <name evidence="5" type="ORF">ETSY2_08800</name>
</gene>
<accession>W4MCE9</accession>
<dbReference type="InterPro" id="IPR001482">
    <property type="entry name" value="T2SS/T4SS_dom"/>
</dbReference>
<evidence type="ECO:0000256" key="3">
    <source>
        <dbReference type="ARBA" id="ARBA00022840"/>
    </source>
</evidence>
<name>W4MCE9_9BACT</name>
<evidence type="ECO:0000256" key="1">
    <source>
        <dbReference type="ARBA" id="ARBA00006611"/>
    </source>
</evidence>
<dbReference type="Proteomes" id="UP000019140">
    <property type="component" value="Unassembled WGS sequence"/>
</dbReference>
<comment type="similarity">
    <text evidence="1">Belongs to the GSP E family.</text>
</comment>
<evidence type="ECO:0000259" key="4">
    <source>
        <dbReference type="SMART" id="SM00065"/>
    </source>
</evidence>
<sequence length="516" mass="59177">MDQGEKGVGAANELTLTQVSGSNITNHKTRLLNKIHTIKSLDNFFFEVREEIHRLFEAEQATIFAVDREKRELYSRFTLDPVDGVQEIRVPISEHSISGYCARYGKLLNVTDAYDEKELTDINPRLTFDRSWDVRTGFQTRQVLAVPVLFERKYLMGVLVFLNNKTGERFSSADEEKALEIAELLGIAFRNQQHRAKRRASSPKSKFDYLIETKLISRDDLEVAMTEARRKGVDVESVLIDEYRLPKKDIGESLSRYFKCPFLEFDERAVPDPALIKGINFDYLKANYWVPLRREEDIVDILVDDPKDLQKTEHIQILMKGLQLKFFVGMRKDILQYLYSASGKHDLLDNIENIIGELDGTDGTTTSEDEDDSTSVGEDDSAIVRLANQIIVDSYKRGASDIHIEPYTGKQDTVVRIRIDGRCQEYQRIPPTYRRALVSRIKIMARLDIAEKRKPQDGKIKFRLPTGKDIELRVATIPTANSNEDVVMRILAASEPMPLEVLKMTDRNVECFKQSV</sequence>
<dbReference type="Pfam" id="PF00437">
    <property type="entry name" value="T2SSE"/>
    <property type="match status" value="1"/>
</dbReference>
<evidence type="ECO:0000256" key="2">
    <source>
        <dbReference type="ARBA" id="ARBA00022741"/>
    </source>
</evidence>
<dbReference type="PANTHER" id="PTHR30258:SF2">
    <property type="entry name" value="COMG OPERON PROTEIN 1"/>
    <property type="match status" value="1"/>
</dbReference>
<dbReference type="EMBL" id="AZHX01000355">
    <property type="protein sequence ID" value="ETX07855.1"/>
    <property type="molecule type" value="Genomic_DNA"/>
</dbReference>
<dbReference type="Gene3D" id="3.30.300.160">
    <property type="entry name" value="Type II secretion system, protein E, N-terminal domain"/>
    <property type="match status" value="1"/>
</dbReference>
<dbReference type="SUPFAM" id="SSF52540">
    <property type="entry name" value="P-loop containing nucleoside triphosphate hydrolases"/>
    <property type="match status" value="1"/>
</dbReference>
<feature type="domain" description="GAF" evidence="4">
    <location>
        <begin position="40"/>
        <end position="199"/>
    </location>
</feature>
<dbReference type="HOGENOM" id="CLU_528459_0_0_7"/>
<dbReference type="GO" id="GO:0005886">
    <property type="term" value="C:plasma membrane"/>
    <property type="evidence" value="ECO:0007669"/>
    <property type="project" value="TreeGrafter"/>
</dbReference>
<dbReference type="SUPFAM" id="SSF55781">
    <property type="entry name" value="GAF domain-like"/>
    <property type="match status" value="1"/>
</dbReference>
<keyword evidence="2" id="KW-0547">Nucleotide-binding</keyword>
<comment type="caution">
    <text evidence="5">The sequence shown here is derived from an EMBL/GenBank/DDBJ whole genome shotgun (WGS) entry which is preliminary data.</text>
</comment>
<dbReference type="InterPro" id="IPR003018">
    <property type="entry name" value="GAF"/>
</dbReference>
<reference evidence="5 6" key="1">
    <citation type="journal article" date="2014" name="Nature">
        <title>An environmental bacterial taxon with a large and distinct metabolic repertoire.</title>
        <authorList>
            <person name="Wilson M.C."/>
            <person name="Mori T."/>
            <person name="Ruckert C."/>
            <person name="Uria A.R."/>
            <person name="Helf M.J."/>
            <person name="Takada K."/>
            <person name="Gernert C."/>
            <person name="Steffens U.A."/>
            <person name="Heycke N."/>
            <person name="Schmitt S."/>
            <person name="Rinke C."/>
            <person name="Helfrich E.J."/>
            <person name="Brachmann A.O."/>
            <person name="Gurgui C."/>
            <person name="Wakimoto T."/>
            <person name="Kracht M."/>
            <person name="Crusemann M."/>
            <person name="Hentschel U."/>
            <person name="Abe I."/>
            <person name="Matsunaga S."/>
            <person name="Kalinowski J."/>
            <person name="Takeyama H."/>
            <person name="Piel J."/>
        </authorList>
    </citation>
    <scope>NUCLEOTIDE SEQUENCE [LARGE SCALE GENOMIC DNA]</scope>
    <source>
        <strain evidence="6">TSY2</strain>
    </source>
</reference>
<dbReference type="InterPro" id="IPR027417">
    <property type="entry name" value="P-loop_NTPase"/>
</dbReference>
<dbReference type="AlphaFoldDB" id="W4MCE9"/>